<protein>
    <submittedName>
        <fullName evidence="1">Uncharacterized protein</fullName>
    </submittedName>
</protein>
<evidence type="ECO:0000313" key="1">
    <source>
        <dbReference type="EMBL" id="TVU13157.1"/>
    </source>
</evidence>
<organism evidence="1 2">
    <name type="scientific">Eragrostis curvula</name>
    <name type="common">weeping love grass</name>
    <dbReference type="NCBI Taxonomy" id="38414"/>
    <lineage>
        <taxon>Eukaryota</taxon>
        <taxon>Viridiplantae</taxon>
        <taxon>Streptophyta</taxon>
        <taxon>Embryophyta</taxon>
        <taxon>Tracheophyta</taxon>
        <taxon>Spermatophyta</taxon>
        <taxon>Magnoliopsida</taxon>
        <taxon>Liliopsida</taxon>
        <taxon>Poales</taxon>
        <taxon>Poaceae</taxon>
        <taxon>PACMAD clade</taxon>
        <taxon>Chloridoideae</taxon>
        <taxon>Eragrostideae</taxon>
        <taxon>Eragrostidinae</taxon>
        <taxon>Eragrostis</taxon>
    </lineage>
</organism>
<proteinExistence type="predicted"/>
<reference evidence="1 2" key="1">
    <citation type="journal article" date="2019" name="Sci. Rep.">
        <title>A high-quality genome of Eragrostis curvula grass provides insights into Poaceae evolution and supports new strategies to enhance forage quality.</title>
        <authorList>
            <person name="Carballo J."/>
            <person name="Santos B.A.C.M."/>
            <person name="Zappacosta D."/>
            <person name="Garbus I."/>
            <person name="Selva J.P."/>
            <person name="Gallo C.A."/>
            <person name="Diaz A."/>
            <person name="Albertini E."/>
            <person name="Caccamo M."/>
            <person name="Echenique V."/>
        </authorList>
    </citation>
    <scope>NUCLEOTIDE SEQUENCE [LARGE SCALE GENOMIC DNA]</scope>
    <source>
        <strain evidence="2">cv. Victoria</strain>
        <tissue evidence="1">Leaf</tissue>
    </source>
</reference>
<evidence type="ECO:0000313" key="2">
    <source>
        <dbReference type="Proteomes" id="UP000324897"/>
    </source>
</evidence>
<gene>
    <name evidence="1" type="ORF">EJB05_40689</name>
</gene>
<accession>A0A5J9TPJ0</accession>
<name>A0A5J9TPJ0_9POAL</name>
<comment type="caution">
    <text evidence="1">The sequence shown here is derived from an EMBL/GenBank/DDBJ whole genome shotgun (WGS) entry which is preliminary data.</text>
</comment>
<dbReference type="Proteomes" id="UP000324897">
    <property type="component" value="Unassembled WGS sequence"/>
</dbReference>
<sequence>AEHFTRIRQTEHECRVRSSLFHRRAITDGHRAGTSRAQDNHHQEENTCVIVFQWITGLIITTRITVHYALIRAIFQQIIRRVRVSMQGVTYMVQLLEMNVAGQYIFFIRLLRVPVPHSSQWASSDIFDHSRLLFCCCSFIDIG</sequence>
<dbReference type="EMBL" id="RWGY01000035">
    <property type="protein sequence ID" value="TVU13157.1"/>
    <property type="molecule type" value="Genomic_DNA"/>
</dbReference>
<feature type="non-terminal residue" evidence="1">
    <location>
        <position position="1"/>
    </location>
</feature>
<dbReference type="AlphaFoldDB" id="A0A5J9TPJ0"/>
<dbReference type="Gramene" id="TVU13157">
    <property type="protein sequence ID" value="TVU13157"/>
    <property type="gene ID" value="EJB05_40689"/>
</dbReference>
<keyword evidence="2" id="KW-1185">Reference proteome</keyword>